<accession>A0A1Y6CAU7</accession>
<dbReference type="OrthoDB" id="9801098at2"/>
<evidence type="ECO:0000313" key="5">
    <source>
        <dbReference type="Proteomes" id="UP000192907"/>
    </source>
</evidence>
<dbReference type="EMBL" id="FWZT01000016">
    <property type="protein sequence ID" value="SMF52441.1"/>
    <property type="molecule type" value="Genomic_DNA"/>
</dbReference>
<dbReference type="GO" id="GO:0005829">
    <property type="term" value="C:cytosol"/>
    <property type="evidence" value="ECO:0007669"/>
    <property type="project" value="TreeGrafter"/>
</dbReference>
<dbReference type="Proteomes" id="UP000192907">
    <property type="component" value="Unassembled WGS sequence"/>
</dbReference>
<dbReference type="EC" id="3.2.2.4" evidence="2"/>
<evidence type="ECO:0000313" key="4">
    <source>
        <dbReference type="EMBL" id="SMF52441.1"/>
    </source>
</evidence>
<evidence type="ECO:0000256" key="3">
    <source>
        <dbReference type="ARBA" id="ARBA00031983"/>
    </source>
</evidence>
<comment type="catalytic activity">
    <reaction evidence="1">
        <text>AMP + H2O = D-ribose 5-phosphate + adenine</text>
        <dbReference type="Rhea" id="RHEA:20129"/>
        <dbReference type="ChEBI" id="CHEBI:15377"/>
        <dbReference type="ChEBI" id="CHEBI:16708"/>
        <dbReference type="ChEBI" id="CHEBI:78346"/>
        <dbReference type="ChEBI" id="CHEBI:456215"/>
        <dbReference type="EC" id="3.2.2.4"/>
    </reaction>
</comment>
<gene>
    <name evidence="4" type="ORF">SAMN06296036_11655</name>
</gene>
<evidence type="ECO:0000256" key="1">
    <source>
        <dbReference type="ARBA" id="ARBA00000274"/>
    </source>
</evidence>
<dbReference type="GO" id="GO:0008714">
    <property type="term" value="F:AMP nucleosidase activity"/>
    <property type="evidence" value="ECO:0007669"/>
    <property type="project" value="UniProtKB-EC"/>
</dbReference>
<dbReference type="STRING" id="1513793.SAMN06296036_11655"/>
<reference evidence="5" key="1">
    <citation type="submission" date="2017-04" db="EMBL/GenBank/DDBJ databases">
        <authorList>
            <person name="Varghese N."/>
            <person name="Submissions S."/>
        </authorList>
    </citation>
    <scope>NUCLEOTIDE SEQUENCE [LARGE SCALE GENOMIC DNA]</scope>
    <source>
        <strain evidence="5">RKEM611</strain>
    </source>
</reference>
<dbReference type="InterPro" id="IPR031100">
    <property type="entry name" value="LOG_fam"/>
</dbReference>
<proteinExistence type="predicted"/>
<protein>
    <recommendedName>
        <fullName evidence="3">AMP nucleosidase</fullName>
        <ecNumber evidence="2">3.2.2.4</ecNumber>
    </recommendedName>
    <alternativeName>
        <fullName evidence="3">AMP nucleosidase</fullName>
    </alternativeName>
</protein>
<dbReference type="SUPFAM" id="SSF102405">
    <property type="entry name" value="MCP/YpsA-like"/>
    <property type="match status" value="1"/>
</dbReference>
<dbReference type="InterPro" id="IPR052341">
    <property type="entry name" value="LOG_family_nucleotidases"/>
</dbReference>
<evidence type="ECO:0000256" key="2">
    <source>
        <dbReference type="ARBA" id="ARBA00011985"/>
    </source>
</evidence>
<dbReference type="AlphaFoldDB" id="A0A1Y6CAU7"/>
<keyword evidence="5" id="KW-1185">Reference proteome</keyword>
<sequence>MKTNLYLLSIASTWAFNLQALELRKEVAIKLSPKICHVINKAVPDGVIPTPQQVAKDAYCAANLMAEHAPYGAITIFGSARAKPGMESYDLTREFARQWTTGFSKYPIMTGGGPGIMEAGNRGAHEAKGKSLAIGSHFAGGQEKPNQFTTHGYMSYSFAQREADLVDYAAAIVVAPGGFGTEWEIFESLSKMQTRKKTPVPIILLGGKKHWQTLLDRVHHLDRIHTISSEDLGLLSVANTPDEAVKIIAAKLFPSRQG</sequence>
<dbReference type="Pfam" id="PF03641">
    <property type="entry name" value="Lysine_decarbox"/>
    <property type="match status" value="1"/>
</dbReference>
<name>A0A1Y6CAU7_9BACT</name>
<organism evidence="4 5">
    <name type="scientific">Pseudobacteriovorax antillogorgiicola</name>
    <dbReference type="NCBI Taxonomy" id="1513793"/>
    <lineage>
        <taxon>Bacteria</taxon>
        <taxon>Pseudomonadati</taxon>
        <taxon>Bdellovibrionota</taxon>
        <taxon>Oligoflexia</taxon>
        <taxon>Oligoflexales</taxon>
        <taxon>Pseudobacteriovoracaceae</taxon>
        <taxon>Pseudobacteriovorax</taxon>
    </lineage>
</organism>
<dbReference type="PANTHER" id="PTHR43393">
    <property type="entry name" value="CYTOKININ RIBOSIDE 5'-MONOPHOSPHATE PHOSPHORIBOHYDROLASE"/>
    <property type="match status" value="1"/>
</dbReference>
<dbReference type="Gene3D" id="3.40.50.450">
    <property type="match status" value="1"/>
</dbReference>
<dbReference type="RefSeq" id="WP_132321804.1">
    <property type="nucleotide sequence ID" value="NZ_FWZT01000016.1"/>
</dbReference>
<dbReference type="PANTHER" id="PTHR43393:SF3">
    <property type="entry name" value="LYSINE DECARBOXYLASE-LIKE PROTEIN"/>
    <property type="match status" value="1"/>
</dbReference>